<feature type="transmembrane region" description="Helical" evidence="5">
    <location>
        <begin position="282"/>
        <end position="306"/>
    </location>
</feature>
<dbReference type="AlphaFoldDB" id="A8WY94"/>
<gene>
    <name evidence="7 9" type="ORF">CBG04699</name>
    <name evidence="7" type="ORF">CBG_04699</name>
</gene>
<reference evidence="7 8" key="1">
    <citation type="journal article" date="2003" name="PLoS Biol.">
        <title>The genome sequence of Caenorhabditis briggsae: a platform for comparative genomics.</title>
        <authorList>
            <person name="Stein L.D."/>
            <person name="Bao Z."/>
            <person name="Blasiar D."/>
            <person name="Blumenthal T."/>
            <person name="Brent M.R."/>
            <person name="Chen N."/>
            <person name="Chinwalla A."/>
            <person name="Clarke L."/>
            <person name="Clee C."/>
            <person name="Coghlan A."/>
            <person name="Coulson A."/>
            <person name="D'Eustachio P."/>
            <person name="Fitch D.H."/>
            <person name="Fulton L.A."/>
            <person name="Fulton R.E."/>
            <person name="Griffiths-Jones S."/>
            <person name="Harris T.W."/>
            <person name="Hillier L.W."/>
            <person name="Kamath R."/>
            <person name="Kuwabara P.E."/>
            <person name="Mardis E.R."/>
            <person name="Marra M.A."/>
            <person name="Miner T.L."/>
            <person name="Minx P."/>
            <person name="Mullikin J.C."/>
            <person name="Plumb R.W."/>
            <person name="Rogers J."/>
            <person name="Schein J.E."/>
            <person name="Sohrmann M."/>
            <person name="Spieth J."/>
            <person name="Stajich J.E."/>
            <person name="Wei C."/>
            <person name="Willey D."/>
            <person name="Wilson R.K."/>
            <person name="Durbin R."/>
            <person name="Waterston R.H."/>
        </authorList>
    </citation>
    <scope>NUCLEOTIDE SEQUENCE [LARGE SCALE GENOMIC DNA]</scope>
    <source>
        <strain evidence="7 8">AF16</strain>
    </source>
</reference>
<feature type="transmembrane region" description="Helical" evidence="5">
    <location>
        <begin position="241"/>
        <end position="261"/>
    </location>
</feature>
<dbReference type="OMA" id="FWNIASH"/>
<protein>
    <submittedName>
        <fullName evidence="7">Protein CBG04699</fullName>
    </submittedName>
</protein>
<feature type="transmembrane region" description="Helical" evidence="5">
    <location>
        <begin position="40"/>
        <end position="58"/>
    </location>
</feature>
<keyword evidence="3 5" id="KW-1133">Transmembrane helix</keyword>
<evidence type="ECO:0000256" key="3">
    <source>
        <dbReference type="ARBA" id="ARBA00022989"/>
    </source>
</evidence>
<dbReference type="GeneID" id="8579890"/>
<comment type="subcellular location">
    <subcellularLocation>
        <location evidence="1">Membrane</location>
    </subcellularLocation>
</comment>
<dbReference type="PROSITE" id="PS50262">
    <property type="entry name" value="G_PROTEIN_RECEP_F1_2"/>
    <property type="match status" value="1"/>
</dbReference>
<dbReference type="InterPro" id="IPR019427">
    <property type="entry name" value="7TM_GPCR_serpentine_rcpt_Srw"/>
</dbReference>
<dbReference type="CTD" id="8579890"/>
<evidence type="ECO:0000313" key="8">
    <source>
        <dbReference type="Proteomes" id="UP000008549"/>
    </source>
</evidence>
<dbReference type="PANTHER" id="PTHR46846:SF3">
    <property type="entry name" value="G-PROTEIN COUPLED RECEPTORS FAMILY 1 PROFILE DOMAIN-CONTAINING PROTEIN-RELATED"/>
    <property type="match status" value="1"/>
</dbReference>
<dbReference type="SUPFAM" id="SSF81321">
    <property type="entry name" value="Family A G protein-coupled receptor-like"/>
    <property type="match status" value="1"/>
</dbReference>
<evidence type="ECO:0000259" key="6">
    <source>
        <dbReference type="PROSITE" id="PS50262"/>
    </source>
</evidence>
<dbReference type="KEGG" id="cbr:CBG_04699"/>
<accession>A8WY94</accession>
<evidence type="ECO:0000313" key="9">
    <source>
        <dbReference type="WormBase" id="CBG04699"/>
    </source>
</evidence>
<name>A8WY94_CAEBR</name>
<dbReference type="RefSeq" id="XP_045092738.1">
    <property type="nucleotide sequence ID" value="XM_045238151.1"/>
</dbReference>
<dbReference type="eggNOG" id="ENOG502TI3B">
    <property type="taxonomic scope" value="Eukaryota"/>
</dbReference>
<dbReference type="GO" id="GO:0008528">
    <property type="term" value="F:G protein-coupled peptide receptor activity"/>
    <property type="evidence" value="ECO:0007669"/>
    <property type="project" value="InterPro"/>
</dbReference>
<dbReference type="InterPro" id="IPR017452">
    <property type="entry name" value="GPCR_Rhodpsn_7TM"/>
</dbReference>
<evidence type="ECO:0000256" key="2">
    <source>
        <dbReference type="ARBA" id="ARBA00022692"/>
    </source>
</evidence>
<evidence type="ECO:0000313" key="7">
    <source>
        <dbReference type="EMBL" id="CAP25352.2"/>
    </source>
</evidence>
<dbReference type="Gene3D" id="1.20.1070.10">
    <property type="entry name" value="Rhodopsin 7-helix transmembrane proteins"/>
    <property type="match status" value="1"/>
</dbReference>
<feature type="transmembrane region" description="Helical" evidence="5">
    <location>
        <begin position="67"/>
        <end position="88"/>
    </location>
</feature>
<feature type="domain" description="G-protein coupled receptors family 1 profile" evidence="6">
    <location>
        <begin position="49"/>
        <end position="343"/>
    </location>
</feature>
<feature type="transmembrane region" description="Helical" evidence="5">
    <location>
        <begin position="168"/>
        <end position="189"/>
    </location>
</feature>
<dbReference type="HOGENOM" id="CLU_043715_2_1_1"/>
<organism evidence="7 8">
    <name type="scientific">Caenorhabditis briggsae</name>
    <dbReference type="NCBI Taxonomy" id="6238"/>
    <lineage>
        <taxon>Eukaryota</taxon>
        <taxon>Metazoa</taxon>
        <taxon>Ecdysozoa</taxon>
        <taxon>Nematoda</taxon>
        <taxon>Chromadorea</taxon>
        <taxon>Rhabditida</taxon>
        <taxon>Rhabditina</taxon>
        <taxon>Rhabditomorpha</taxon>
        <taxon>Rhabditoidea</taxon>
        <taxon>Rhabditidae</taxon>
        <taxon>Peloderinae</taxon>
        <taxon>Caenorhabditis</taxon>
    </lineage>
</organism>
<dbReference type="Pfam" id="PF10324">
    <property type="entry name" value="7TM_GPCR_Srw"/>
    <property type="match status" value="1"/>
</dbReference>
<dbReference type="WormBase" id="CBG04699">
    <property type="protein sequence ID" value="CBP46242"/>
    <property type="gene ID" value="WBGene00027321"/>
</dbReference>
<feature type="transmembrane region" description="Helical" evidence="5">
    <location>
        <begin position="136"/>
        <end position="156"/>
    </location>
</feature>
<dbReference type="EMBL" id="HE601135">
    <property type="protein sequence ID" value="CAP25352.2"/>
    <property type="molecule type" value="Genomic_DNA"/>
</dbReference>
<dbReference type="InParanoid" id="A8WY94"/>
<keyword evidence="8" id="KW-1185">Reference proteome</keyword>
<keyword evidence="2 5" id="KW-0812">Transmembrane</keyword>
<keyword evidence="4 5" id="KW-0472">Membrane</keyword>
<dbReference type="Proteomes" id="UP000008549">
    <property type="component" value="Unassembled WGS sequence"/>
</dbReference>
<sequence length="394" mass="45647">MVYNWTAYTDYGHFEYDPQDIDYEFHLVTFVTYHGRIINSYFWIAAIVLNLFHILILIQKQMRSSAIFIYMLAVAISDVISFILSFLFKEGDNSHVEIMPIIQEFNDDFWCFEDPWKPINFLLQMVYSGFGICKKVSILLAIIMAVIRTLSILFPMSNKIQNMAQHRMTFFVIFLVVLVSFLLETKVILWNARIFRIKDILGNYCPDPPKEDLEKYVLVIPQKILLWTTITSAMIEISLKLLPAAIYPVLTIFLIRELKAIKNRRADMRSQQNQNTNNTTSLITFMTIVFMITEMWAGIISVLWILNNIWPEIFNAFLSMTYISNQGATLTRSINSISHPIVCILMSTQYRDTFRDVFYGNAISKKAIKLMKLDSGVSSKTASEVSQHPSTFNS</sequence>
<reference evidence="7 8" key="2">
    <citation type="journal article" date="2011" name="PLoS Genet.">
        <title>Caenorhabditis briggsae recombinant inbred line genotypes reveal inter-strain incompatibility and the evolution of recombination.</title>
        <authorList>
            <person name="Ross J.A."/>
            <person name="Koboldt D.C."/>
            <person name="Staisch J.E."/>
            <person name="Chamberlin H.M."/>
            <person name="Gupta B.P."/>
            <person name="Miller R.D."/>
            <person name="Baird S.E."/>
            <person name="Haag E.S."/>
        </authorList>
    </citation>
    <scope>NUCLEOTIDE SEQUENCE [LARGE SCALE GENOMIC DNA]</scope>
    <source>
        <strain evidence="7 8">AF16</strain>
    </source>
</reference>
<evidence type="ECO:0000256" key="1">
    <source>
        <dbReference type="ARBA" id="ARBA00004370"/>
    </source>
</evidence>
<evidence type="ECO:0000256" key="4">
    <source>
        <dbReference type="ARBA" id="ARBA00023136"/>
    </source>
</evidence>
<evidence type="ECO:0000256" key="5">
    <source>
        <dbReference type="SAM" id="Phobius"/>
    </source>
</evidence>
<dbReference type="GO" id="GO:0016020">
    <property type="term" value="C:membrane"/>
    <property type="evidence" value="ECO:0007669"/>
    <property type="project" value="UniProtKB-SubCell"/>
</dbReference>
<proteinExistence type="predicted"/>
<dbReference type="PANTHER" id="PTHR46846">
    <property type="entry name" value="SERPENTINE RECEPTOR, CLASS W-RELATED"/>
    <property type="match status" value="1"/>
</dbReference>